<dbReference type="EMBL" id="JANPWB010000012">
    <property type="protein sequence ID" value="KAJ1113896.1"/>
    <property type="molecule type" value="Genomic_DNA"/>
</dbReference>
<reference evidence="1" key="1">
    <citation type="journal article" date="2022" name="bioRxiv">
        <title>Sequencing and chromosome-scale assembly of the giantPleurodeles waltlgenome.</title>
        <authorList>
            <person name="Brown T."/>
            <person name="Elewa A."/>
            <person name="Iarovenko S."/>
            <person name="Subramanian E."/>
            <person name="Araus A.J."/>
            <person name="Petzold A."/>
            <person name="Susuki M."/>
            <person name="Suzuki K.-i.T."/>
            <person name="Hayashi T."/>
            <person name="Toyoda A."/>
            <person name="Oliveira C."/>
            <person name="Osipova E."/>
            <person name="Leigh N.D."/>
            <person name="Simon A."/>
            <person name="Yun M.H."/>
        </authorList>
    </citation>
    <scope>NUCLEOTIDE SEQUENCE</scope>
    <source>
        <strain evidence="1">20211129_DDA</strain>
        <tissue evidence="1">Liver</tissue>
    </source>
</reference>
<keyword evidence="2" id="KW-1185">Reference proteome</keyword>
<dbReference type="Proteomes" id="UP001066276">
    <property type="component" value="Chromosome 8"/>
</dbReference>
<comment type="caution">
    <text evidence="1">The sequence shown here is derived from an EMBL/GenBank/DDBJ whole genome shotgun (WGS) entry which is preliminary data.</text>
</comment>
<sequence>EPPALPPARPTPSLLCPHLLQLCSRRLRQQQAGVIQLSTQGSHRCTGDAGTGDQGCRLRPAVNLPATVRHSCCVVS</sequence>
<dbReference type="AlphaFoldDB" id="A0AAV7ND48"/>
<evidence type="ECO:0000313" key="2">
    <source>
        <dbReference type="Proteomes" id="UP001066276"/>
    </source>
</evidence>
<feature type="non-terminal residue" evidence="1">
    <location>
        <position position="76"/>
    </location>
</feature>
<protein>
    <submittedName>
        <fullName evidence="1">Uncharacterized protein</fullName>
    </submittedName>
</protein>
<name>A0AAV7ND48_PLEWA</name>
<feature type="non-terminal residue" evidence="1">
    <location>
        <position position="1"/>
    </location>
</feature>
<organism evidence="1 2">
    <name type="scientific">Pleurodeles waltl</name>
    <name type="common">Iberian ribbed newt</name>
    <dbReference type="NCBI Taxonomy" id="8319"/>
    <lineage>
        <taxon>Eukaryota</taxon>
        <taxon>Metazoa</taxon>
        <taxon>Chordata</taxon>
        <taxon>Craniata</taxon>
        <taxon>Vertebrata</taxon>
        <taxon>Euteleostomi</taxon>
        <taxon>Amphibia</taxon>
        <taxon>Batrachia</taxon>
        <taxon>Caudata</taxon>
        <taxon>Salamandroidea</taxon>
        <taxon>Salamandridae</taxon>
        <taxon>Pleurodelinae</taxon>
        <taxon>Pleurodeles</taxon>
    </lineage>
</organism>
<proteinExistence type="predicted"/>
<evidence type="ECO:0000313" key="1">
    <source>
        <dbReference type="EMBL" id="KAJ1113896.1"/>
    </source>
</evidence>
<gene>
    <name evidence="1" type="ORF">NDU88_002136</name>
</gene>
<accession>A0AAV7ND48</accession>